<reference evidence="2 3" key="1">
    <citation type="journal article" date="2023" name="BMC Biol.">
        <title>The compact genome of the sponge Oopsacas minuta (Hexactinellida) is lacking key metazoan core genes.</title>
        <authorList>
            <person name="Santini S."/>
            <person name="Schenkelaars Q."/>
            <person name="Jourda C."/>
            <person name="Duchesne M."/>
            <person name="Belahbib H."/>
            <person name="Rocher C."/>
            <person name="Selva M."/>
            <person name="Riesgo A."/>
            <person name="Vervoort M."/>
            <person name="Leys S.P."/>
            <person name="Kodjabachian L."/>
            <person name="Le Bivic A."/>
            <person name="Borchiellini C."/>
            <person name="Claverie J.M."/>
            <person name="Renard E."/>
        </authorList>
    </citation>
    <scope>NUCLEOTIDE SEQUENCE [LARGE SCALE GENOMIC DNA]</scope>
    <source>
        <strain evidence="2">SPO-2</strain>
    </source>
</reference>
<dbReference type="Proteomes" id="UP001165289">
    <property type="component" value="Unassembled WGS sequence"/>
</dbReference>
<feature type="domain" description="MATH" evidence="1">
    <location>
        <begin position="86"/>
        <end position="167"/>
    </location>
</feature>
<dbReference type="EMBL" id="JAKMXF010000031">
    <property type="protein sequence ID" value="KAI6660629.1"/>
    <property type="molecule type" value="Genomic_DNA"/>
</dbReference>
<sequence>MTDMKLKQIQTSQKLDKATGRITFLENKSKLKELSKFEHVEEKLETENTKIDYFEKNFTEKDSELKLIIEVLYSYTPLPLSTGQLEWKIKGVKQKIQNYDYTYSDPFYVGLYKCQGNILWNRWNAGVSICIMKGGYDDKLHWPIRYKYTLILLNHINSNNNYECHTSIVSQTGAMQNASLGLSDSACRCKHCKTLRYPCKKSGRSCNTKYQKGHTRFNKFA</sequence>
<accession>A0AAV7KHM1</accession>
<dbReference type="Gene3D" id="2.60.210.10">
    <property type="entry name" value="Apoptosis, Tumor Necrosis Factor Receptor Associated Protein 2, Chain A"/>
    <property type="match status" value="1"/>
</dbReference>
<organism evidence="2 3">
    <name type="scientific">Oopsacas minuta</name>
    <dbReference type="NCBI Taxonomy" id="111878"/>
    <lineage>
        <taxon>Eukaryota</taxon>
        <taxon>Metazoa</taxon>
        <taxon>Porifera</taxon>
        <taxon>Hexactinellida</taxon>
        <taxon>Hexasterophora</taxon>
        <taxon>Lyssacinosida</taxon>
        <taxon>Leucopsacidae</taxon>
        <taxon>Oopsacas</taxon>
    </lineage>
</organism>
<dbReference type="AlphaFoldDB" id="A0AAV7KHM1"/>
<keyword evidence="3" id="KW-1185">Reference proteome</keyword>
<protein>
    <recommendedName>
        <fullName evidence="1">MATH domain-containing protein</fullName>
    </recommendedName>
</protein>
<dbReference type="InterPro" id="IPR002083">
    <property type="entry name" value="MATH/TRAF_dom"/>
</dbReference>
<evidence type="ECO:0000313" key="2">
    <source>
        <dbReference type="EMBL" id="KAI6660629.1"/>
    </source>
</evidence>
<proteinExistence type="predicted"/>
<dbReference type="InterPro" id="IPR008974">
    <property type="entry name" value="TRAF-like"/>
</dbReference>
<comment type="caution">
    <text evidence="2">The sequence shown here is derived from an EMBL/GenBank/DDBJ whole genome shotgun (WGS) entry which is preliminary data.</text>
</comment>
<name>A0AAV7KHM1_9METZ</name>
<dbReference type="Pfam" id="PF22486">
    <property type="entry name" value="MATH_2"/>
    <property type="match status" value="1"/>
</dbReference>
<evidence type="ECO:0000259" key="1">
    <source>
        <dbReference type="Pfam" id="PF22486"/>
    </source>
</evidence>
<gene>
    <name evidence="2" type="ORF">LOD99_10361</name>
</gene>
<dbReference type="SUPFAM" id="SSF49599">
    <property type="entry name" value="TRAF domain-like"/>
    <property type="match status" value="1"/>
</dbReference>
<evidence type="ECO:0000313" key="3">
    <source>
        <dbReference type="Proteomes" id="UP001165289"/>
    </source>
</evidence>